<feature type="compositionally biased region" description="Low complexity" evidence="1">
    <location>
        <begin position="28"/>
        <end position="45"/>
    </location>
</feature>
<feature type="compositionally biased region" description="Basic residues" evidence="1">
    <location>
        <begin position="107"/>
        <end position="121"/>
    </location>
</feature>
<proteinExistence type="predicted"/>
<feature type="compositionally biased region" description="Basic residues" evidence="1">
    <location>
        <begin position="153"/>
        <end position="177"/>
    </location>
</feature>
<dbReference type="EC" id="1.1.1.169" evidence="2"/>
<feature type="region of interest" description="Disordered" evidence="1">
    <location>
        <begin position="1"/>
        <end position="178"/>
    </location>
</feature>
<feature type="compositionally biased region" description="Basic residues" evidence="1">
    <location>
        <begin position="225"/>
        <end position="242"/>
    </location>
</feature>
<feature type="region of interest" description="Disordered" evidence="1">
    <location>
        <begin position="191"/>
        <end position="302"/>
    </location>
</feature>
<feature type="compositionally biased region" description="Basic and acidic residues" evidence="1">
    <location>
        <begin position="200"/>
        <end position="216"/>
    </location>
</feature>
<feature type="compositionally biased region" description="Basic residues" evidence="1">
    <location>
        <begin position="8"/>
        <end position="27"/>
    </location>
</feature>
<protein>
    <submittedName>
        <fullName evidence="2">2-dehydropantoate 2-reductase</fullName>
        <ecNumber evidence="2">1.1.1.169</ecNumber>
    </submittedName>
</protein>
<feature type="non-terminal residue" evidence="2">
    <location>
        <position position="302"/>
    </location>
</feature>
<dbReference type="AlphaFoldDB" id="A0A6J4NDZ5"/>
<feature type="non-terminal residue" evidence="2">
    <location>
        <position position="1"/>
    </location>
</feature>
<accession>A0A6J4NDZ5</accession>
<reference evidence="2" key="1">
    <citation type="submission" date="2020-02" db="EMBL/GenBank/DDBJ databases">
        <authorList>
            <person name="Meier V. D."/>
        </authorList>
    </citation>
    <scope>NUCLEOTIDE SEQUENCE</scope>
    <source>
        <strain evidence="2">AVDCRST_MAG51</strain>
    </source>
</reference>
<gene>
    <name evidence="2" type="ORF">AVDCRST_MAG51-87</name>
</gene>
<feature type="compositionally biased region" description="Low complexity" evidence="1">
    <location>
        <begin position="289"/>
        <end position="302"/>
    </location>
</feature>
<dbReference type="EMBL" id="CADCUX010000017">
    <property type="protein sequence ID" value="CAA9385253.1"/>
    <property type="molecule type" value="Genomic_DNA"/>
</dbReference>
<keyword evidence="2" id="KW-0560">Oxidoreductase</keyword>
<dbReference type="GO" id="GO:0008677">
    <property type="term" value="F:2-dehydropantoate 2-reductase activity"/>
    <property type="evidence" value="ECO:0007669"/>
    <property type="project" value="UniProtKB-EC"/>
</dbReference>
<name>A0A6J4NDZ5_9BURK</name>
<organism evidence="2">
    <name type="scientific">uncultured Ramlibacter sp</name>
    <dbReference type="NCBI Taxonomy" id="260755"/>
    <lineage>
        <taxon>Bacteria</taxon>
        <taxon>Pseudomonadati</taxon>
        <taxon>Pseudomonadota</taxon>
        <taxon>Betaproteobacteria</taxon>
        <taxon>Burkholderiales</taxon>
        <taxon>Comamonadaceae</taxon>
        <taxon>Ramlibacter</taxon>
        <taxon>environmental samples</taxon>
    </lineage>
</organism>
<sequence>ERASRGRDGRRRGRLLLRRHAGARRPPGHAGRPGPARGGDPARGAAHADHAVRRAGPAGGEHRATGRARRRAGAVLRQVGRHGSRRRPDAALPGRRLAGAVPAERGRQRRPAACRAGRRGQRGGGGGLRGQRDGRPRPPAPPWPRRAGDRTRPGQRGRSPRPGCGRRAHRGQRRRAGRALVQADAQLRLQRHLGHRRPGLRHDGGGRGCPGRDGRCGARMPGSGRGRRGAPARRRAGRRARAGRIDAGPVVLHRARPRARQAHRDRPPQWPGGAARCGAGDPHAGQPHALGAGQADGAAGRL</sequence>
<evidence type="ECO:0000256" key="1">
    <source>
        <dbReference type="SAM" id="MobiDB-lite"/>
    </source>
</evidence>
<evidence type="ECO:0000313" key="2">
    <source>
        <dbReference type="EMBL" id="CAA9385253.1"/>
    </source>
</evidence>